<proteinExistence type="predicted"/>
<sequence length="129" mass="14134">MSKKEKILDVQSQITTKKLRAIGTIIYRRWNFKTKIVEQNILNLSKIITKNLTLSITCGYLIRTLPRRGPPAEAVAPTIVEPGLESGGGCGDDVPAGTTDAATPNVEGKPAAFFWIWDVVGSILPKRWA</sequence>
<evidence type="ECO:0000313" key="2">
    <source>
        <dbReference type="WBParaSite" id="nRc.2.0.1.t13874-RA"/>
    </source>
</evidence>
<dbReference type="AlphaFoldDB" id="A0A915IJ39"/>
<protein>
    <submittedName>
        <fullName evidence="2">Uncharacterized protein</fullName>
    </submittedName>
</protein>
<dbReference type="WBParaSite" id="nRc.2.0.1.t13874-RA">
    <property type="protein sequence ID" value="nRc.2.0.1.t13874-RA"/>
    <property type="gene ID" value="nRc.2.0.1.g13874"/>
</dbReference>
<name>A0A915IJ39_ROMCU</name>
<accession>A0A915IJ39</accession>
<dbReference type="Proteomes" id="UP000887565">
    <property type="component" value="Unplaced"/>
</dbReference>
<keyword evidence="1" id="KW-1185">Reference proteome</keyword>
<organism evidence="1 2">
    <name type="scientific">Romanomermis culicivorax</name>
    <name type="common">Nematode worm</name>
    <dbReference type="NCBI Taxonomy" id="13658"/>
    <lineage>
        <taxon>Eukaryota</taxon>
        <taxon>Metazoa</taxon>
        <taxon>Ecdysozoa</taxon>
        <taxon>Nematoda</taxon>
        <taxon>Enoplea</taxon>
        <taxon>Dorylaimia</taxon>
        <taxon>Mermithida</taxon>
        <taxon>Mermithoidea</taxon>
        <taxon>Mermithidae</taxon>
        <taxon>Romanomermis</taxon>
    </lineage>
</organism>
<reference evidence="2" key="1">
    <citation type="submission" date="2022-11" db="UniProtKB">
        <authorList>
            <consortium name="WormBaseParasite"/>
        </authorList>
    </citation>
    <scope>IDENTIFICATION</scope>
</reference>
<evidence type="ECO:0000313" key="1">
    <source>
        <dbReference type="Proteomes" id="UP000887565"/>
    </source>
</evidence>